<dbReference type="PANTHER" id="PTHR30480">
    <property type="entry name" value="BETA-HEXOSAMINIDASE-RELATED"/>
    <property type="match status" value="1"/>
</dbReference>
<keyword evidence="9" id="KW-1185">Reference proteome</keyword>
<proteinExistence type="inferred from homology"/>
<dbReference type="InterPro" id="IPR001764">
    <property type="entry name" value="Glyco_hydro_3_N"/>
</dbReference>
<dbReference type="InterPro" id="IPR036962">
    <property type="entry name" value="Glyco_hydro_3_N_sf"/>
</dbReference>
<evidence type="ECO:0000256" key="4">
    <source>
        <dbReference type="ARBA" id="ARBA00022801"/>
    </source>
</evidence>
<evidence type="ECO:0000259" key="7">
    <source>
        <dbReference type="Pfam" id="PF00933"/>
    </source>
</evidence>
<dbReference type="Gene3D" id="3.20.20.300">
    <property type="entry name" value="Glycoside hydrolase, family 3, N-terminal domain"/>
    <property type="match status" value="1"/>
</dbReference>
<evidence type="ECO:0000313" key="9">
    <source>
        <dbReference type="Proteomes" id="UP001500752"/>
    </source>
</evidence>
<gene>
    <name evidence="8" type="ORF">GCM10023081_08170</name>
</gene>
<dbReference type="PANTHER" id="PTHR30480:SF13">
    <property type="entry name" value="BETA-HEXOSAMINIDASE"/>
    <property type="match status" value="1"/>
</dbReference>
<dbReference type="Proteomes" id="UP001500752">
    <property type="component" value="Unassembled WGS sequence"/>
</dbReference>
<evidence type="ECO:0000256" key="6">
    <source>
        <dbReference type="SAM" id="MobiDB-lite"/>
    </source>
</evidence>
<reference evidence="9" key="1">
    <citation type="journal article" date="2019" name="Int. J. Syst. Evol. Microbiol.">
        <title>The Global Catalogue of Microorganisms (GCM) 10K type strain sequencing project: providing services to taxonomists for standard genome sequencing and annotation.</title>
        <authorList>
            <consortium name="The Broad Institute Genomics Platform"/>
            <consortium name="The Broad Institute Genome Sequencing Center for Infectious Disease"/>
            <person name="Wu L."/>
            <person name="Ma J."/>
        </authorList>
    </citation>
    <scope>NUCLEOTIDE SEQUENCE [LARGE SCALE GENOMIC DNA]</scope>
    <source>
        <strain evidence="9">JCM 30742</strain>
    </source>
</reference>
<feature type="region of interest" description="Disordered" evidence="6">
    <location>
        <begin position="22"/>
        <end position="44"/>
    </location>
</feature>
<comment type="catalytic activity">
    <reaction evidence="1">
        <text>Hydrolysis of terminal non-reducing N-acetyl-D-hexosamine residues in N-acetyl-beta-D-hexosaminides.</text>
        <dbReference type="EC" id="3.2.1.52"/>
    </reaction>
</comment>
<evidence type="ECO:0000256" key="3">
    <source>
        <dbReference type="ARBA" id="ARBA00012663"/>
    </source>
</evidence>
<dbReference type="Pfam" id="PF00933">
    <property type="entry name" value="Glyco_hydro_3"/>
    <property type="match status" value="1"/>
</dbReference>
<evidence type="ECO:0000256" key="2">
    <source>
        <dbReference type="ARBA" id="ARBA00005336"/>
    </source>
</evidence>
<sequence length="560" mass="56053">MAVLMLAAGTALTACTGPAPNGGGTTAAGTPPPSSATVQDPPTGWGPLASEVEAARAAVAGMDLEEKAGQVLIDHYAGVEPDAELALAKKLHLGGVIIMGDNVPTTGGTSAADTDKLADIVGDFREALSAGRDWPGIVAVDQEGGVVQRLKEPLTEWPTPMAFGAAGDTGLTRRAQAAMDAELARLGFTVNFSPIADVTAGASDPTIGSRSFGDDAEAVAGHTVAAVAGALDAGVLPSVKHFPGHGSVTTDSHVGLPAQDTSVRKLSDRDWVPFRDAVEAGAPMVMMGHIAVTELEKGVPASLSAASYRKLDGLDFDGVAVTDALNMGAVTEAYPNGRAAVEALKAGADLLLMPEAIAPAHAAVVKAVRSGEIPEARLDEAAAKVGAMMLWQGRLAASGAAFGGTGQDWPRVPPAAPGAGRKVGLEAARAAVTVVSGKCSGTLVSGKLRIEGGTATDRARLRSAAEAAGLDVATSAESSKGGTLVRLLGSGKATGSGDIVVALDAPWGLAGSAARTARIALYGRTPQSFTALADVLAGKTEAPGTLPADVGRYPRGTGCP</sequence>
<evidence type="ECO:0000256" key="5">
    <source>
        <dbReference type="ARBA" id="ARBA00023295"/>
    </source>
</evidence>
<evidence type="ECO:0000256" key="1">
    <source>
        <dbReference type="ARBA" id="ARBA00001231"/>
    </source>
</evidence>
<keyword evidence="5" id="KW-0326">Glycosidase</keyword>
<evidence type="ECO:0000313" key="8">
    <source>
        <dbReference type="EMBL" id="GAA3672172.1"/>
    </source>
</evidence>
<dbReference type="GO" id="GO:0016787">
    <property type="term" value="F:hydrolase activity"/>
    <property type="evidence" value="ECO:0007669"/>
    <property type="project" value="UniProtKB-KW"/>
</dbReference>
<dbReference type="InterPro" id="IPR036881">
    <property type="entry name" value="Glyco_hydro_3_C_sf"/>
</dbReference>
<dbReference type="Gene3D" id="3.40.50.1700">
    <property type="entry name" value="Glycoside hydrolase family 3 C-terminal domain"/>
    <property type="match status" value="1"/>
</dbReference>
<protein>
    <recommendedName>
        <fullName evidence="3">beta-N-acetylhexosaminidase</fullName>
        <ecNumber evidence="3">3.2.1.52</ecNumber>
    </recommendedName>
</protein>
<accession>A0ABP7C104</accession>
<dbReference type="InterPro" id="IPR050226">
    <property type="entry name" value="NagZ_Beta-hexosaminidase"/>
</dbReference>
<name>A0ABP7C104_9MICC</name>
<feature type="domain" description="Glycoside hydrolase family 3 N-terminal" evidence="7">
    <location>
        <begin position="64"/>
        <end position="385"/>
    </location>
</feature>
<dbReference type="EMBL" id="BAABEO010000008">
    <property type="protein sequence ID" value="GAA3672172.1"/>
    <property type="molecule type" value="Genomic_DNA"/>
</dbReference>
<comment type="similarity">
    <text evidence="2">Belongs to the glycosyl hydrolase 3 family.</text>
</comment>
<comment type="caution">
    <text evidence="8">The sequence shown here is derived from an EMBL/GenBank/DDBJ whole genome shotgun (WGS) entry which is preliminary data.</text>
</comment>
<dbReference type="EC" id="3.2.1.52" evidence="3"/>
<dbReference type="SUPFAM" id="SSF51445">
    <property type="entry name" value="(Trans)glycosidases"/>
    <property type="match status" value="1"/>
</dbReference>
<organism evidence="8 9">
    <name type="scientific">Arthrobacter ginkgonis</name>
    <dbReference type="NCBI Taxonomy" id="1630594"/>
    <lineage>
        <taxon>Bacteria</taxon>
        <taxon>Bacillati</taxon>
        <taxon>Actinomycetota</taxon>
        <taxon>Actinomycetes</taxon>
        <taxon>Micrococcales</taxon>
        <taxon>Micrococcaceae</taxon>
        <taxon>Arthrobacter</taxon>
    </lineage>
</organism>
<keyword evidence="4 8" id="KW-0378">Hydrolase</keyword>
<dbReference type="InterPro" id="IPR017853">
    <property type="entry name" value="GH"/>
</dbReference>